<evidence type="ECO:0000313" key="2">
    <source>
        <dbReference type="Proteomes" id="UP000029278"/>
    </source>
</evidence>
<name>A0A090ZD50_PAEMA</name>
<protein>
    <submittedName>
        <fullName evidence="1">Transposase domain protein</fullName>
    </submittedName>
</protein>
<sequence>MFKTTAHLDNQLILPGDFFLPFGGKLDEGNRWVQLAQLVSWAAAEQKYGRFFKDTFRGQQTISLRMGSAR</sequence>
<dbReference type="AlphaFoldDB" id="A0A090ZD50"/>
<dbReference type="Proteomes" id="UP000029278">
    <property type="component" value="Unassembled WGS sequence"/>
</dbReference>
<keyword evidence="2" id="KW-1185">Reference proteome</keyword>
<dbReference type="HOGENOM" id="CLU_205875_0_0_9"/>
<reference evidence="1 2" key="1">
    <citation type="submission" date="2014-04" db="EMBL/GenBank/DDBJ databases">
        <authorList>
            <person name="Bishop-Lilly K.A."/>
            <person name="Broomall S.M."/>
            <person name="Chain P.S."/>
            <person name="Chertkov O."/>
            <person name="Coyne S.R."/>
            <person name="Daligault H.E."/>
            <person name="Davenport K.W."/>
            <person name="Erkkila T."/>
            <person name="Frey K.G."/>
            <person name="Gibbons H.S."/>
            <person name="Gu W."/>
            <person name="Jaissle J."/>
            <person name="Johnson S.L."/>
            <person name="Koroleva G.I."/>
            <person name="Ladner J.T."/>
            <person name="Lo C.-C."/>
            <person name="Minogue T.D."/>
            <person name="Munk C."/>
            <person name="Palacios G.F."/>
            <person name="Redden C.L."/>
            <person name="Rosenzweig C.N."/>
            <person name="Scholz M.B."/>
            <person name="Teshima H."/>
            <person name="Xu Y."/>
        </authorList>
    </citation>
    <scope>NUCLEOTIDE SEQUENCE [LARGE SCALE GENOMIC DNA]</scope>
    <source>
        <strain evidence="1 2">8244</strain>
    </source>
</reference>
<proteinExistence type="predicted"/>
<evidence type="ECO:0000313" key="1">
    <source>
        <dbReference type="EMBL" id="KFN08358.1"/>
    </source>
</evidence>
<accession>A0A090ZD50</accession>
<comment type="caution">
    <text evidence="1">The sequence shown here is derived from an EMBL/GenBank/DDBJ whole genome shotgun (WGS) entry which is preliminary data.</text>
</comment>
<organism evidence="1 2">
    <name type="scientific">Paenibacillus macerans</name>
    <name type="common">Bacillus macerans</name>
    <dbReference type="NCBI Taxonomy" id="44252"/>
    <lineage>
        <taxon>Bacteria</taxon>
        <taxon>Bacillati</taxon>
        <taxon>Bacillota</taxon>
        <taxon>Bacilli</taxon>
        <taxon>Bacillales</taxon>
        <taxon>Paenibacillaceae</taxon>
        <taxon>Paenibacillus</taxon>
    </lineage>
</organism>
<dbReference type="PATRIC" id="fig|44252.3.peg.3277"/>
<gene>
    <name evidence="1" type="ORF">DJ90_1670</name>
</gene>
<dbReference type="EMBL" id="JMQA01000029">
    <property type="protein sequence ID" value="KFN08358.1"/>
    <property type="molecule type" value="Genomic_DNA"/>
</dbReference>